<dbReference type="InterPro" id="IPR001876">
    <property type="entry name" value="Znf_RanBP2"/>
</dbReference>
<evidence type="ECO:0000313" key="15">
    <source>
        <dbReference type="EMBL" id="CAJ0936940.1"/>
    </source>
</evidence>
<dbReference type="InterPro" id="IPR036885">
    <property type="entry name" value="SWIB_MDM2_dom_sf"/>
</dbReference>
<evidence type="ECO:0000256" key="11">
    <source>
        <dbReference type="PROSITE-ProRule" id="PRU00322"/>
    </source>
</evidence>
<keyword evidence="7" id="KW-0539">Nucleus</keyword>
<dbReference type="SUPFAM" id="SSF47592">
    <property type="entry name" value="SWIB/MDM2 domain"/>
    <property type="match status" value="1"/>
</dbReference>
<comment type="subcellular location">
    <subcellularLocation>
        <location evidence="1">Nucleus</location>
    </subcellularLocation>
</comment>
<dbReference type="PANTHER" id="PTHR46858">
    <property type="entry name" value="OS05G0521000 PROTEIN"/>
    <property type="match status" value="1"/>
</dbReference>
<evidence type="ECO:0000256" key="7">
    <source>
        <dbReference type="ARBA" id="ARBA00023242"/>
    </source>
</evidence>
<organism evidence="15 16">
    <name type="scientific">Ranitomeya imitator</name>
    <name type="common">mimic poison frog</name>
    <dbReference type="NCBI Taxonomy" id="111125"/>
    <lineage>
        <taxon>Eukaryota</taxon>
        <taxon>Metazoa</taxon>
        <taxon>Chordata</taxon>
        <taxon>Craniata</taxon>
        <taxon>Vertebrata</taxon>
        <taxon>Euteleostomi</taxon>
        <taxon>Amphibia</taxon>
        <taxon>Batrachia</taxon>
        <taxon>Anura</taxon>
        <taxon>Neobatrachia</taxon>
        <taxon>Hyloidea</taxon>
        <taxon>Dendrobatidae</taxon>
        <taxon>Dendrobatinae</taxon>
        <taxon>Ranitomeya</taxon>
    </lineage>
</organism>
<dbReference type="InterPro" id="IPR013083">
    <property type="entry name" value="Znf_RING/FYVE/PHD"/>
</dbReference>
<keyword evidence="16" id="KW-1185">Reference proteome</keyword>
<evidence type="ECO:0000256" key="2">
    <source>
        <dbReference type="ARBA" id="ARBA00005803"/>
    </source>
</evidence>
<name>A0ABN9LD65_9NEOB</name>
<dbReference type="PROSITE" id="PS50199">
    <property type="entry name" value="ZF_RANBP2_2"/>
    <property type="match status" value="1"/>
</dbReference>
<keyword evidence="4" id="KW-0479">Metal-binding</keyword>
<dbReference type="PANTHER" id="PTHR46858:SF12">
    <property type="entry name" value="PROTEIN MDM4"/>
    <property type="match status" value="1"/>
</dbReference>
<evidence type="ECO:0000256" key="3">
    <source>
        <dbReference type="ARBA" id="ARBA00016815"/>
    </source>
</evidence>
<dbReference type="PROSITE" id="PS51925">
    <property type="entry name" value="SWIB_MDM2"/>
    <property type="match status" value="1"/>
</dbReference>
<dbReference type="Gene3D" id="2.30.30.380">
    <property type="entry name" value="Zn-finger domain of Sec23/24"/>
    <property type="match status" value="1"/>
</dbReference>
<feature type="compositionally biased region" description="Basic and acidic residues" evidence="12">
    <location>
        <begin position="1"/>
        <end position="21"/>
    </location>
</feature>
<gene>
    <name evidence="15" type="ORF">RIMI_LOCUS7023007</name>
</gene>
<dbReference type="SUPFAM" id="SSF90209">
    <property type="entry name" value="Ran binding protein zinc finger-like"/>
    <property type="match status" value="1"/>
</dbReference>
<reference evidence="15" key="1">
    <citation type="submission" date="2023-07" db="EMBL/GenBank/DDBJ databases">
        <authorList>
            <person name="Stuckert A."/>
        </authorList>
    </citation>
    <scope>NUCLEOTIDE SEQUENCE</scope>
</reference>
<evidence type="ECO:0000256" key="4">
    <source>
        <dbReference type="ARBA" id="ARBA00022723"/>
    </source>
</evidence>
<keyword evidence="5 11" id="KW-0863">Zinc-finger</keyword>
<feature type="region of interest" description="Disordered" evidence="12">
    <location>
        <begin position="279"/>
        <end position="314"/>
    </location>
</feature>
<evidence type="ECO:0000256" key="12">
    <source>
        <dbReference type="SAM" id="MobiDB-lite"/>
    </source>
</evidence>
<dbReference type="Pfam" id="PF00641">
    <property type="entry name" value="Zn_ribbon_RanBP"/>
    <property type="match status" value="1"/>
</dbReference>
<feature type="region of interest" description="Disordered" evidence="12">
    <location>
        <begin position="1"/>
        <end position="65"/>
    </location>
</feature>
<evidence type="ECO:0000256" key="10">
    <source>
        <dbReference type="ARBA" id="ARBA00032090"/>
    </source>
</evidence>
<dbReference type="EMBL" id="CAUEEQ010013034">
    <property type="protein sequence ID" value="CAJ0936940.1"/>
    <property type="molecule type" value="Genomic_DNA"/>
</dbReference>
<keyword evidence="6" id="KW-0862">Zinc</keyword>
<accession>A0ABN9LD65</accession>
<evidence type="ECO:0000259" key="14">
    <source>
        <dbReference type="PROSITE" id="PS51925"/>
    </source>
</evidence>
<dbReference type="Gene3D" id="1.10.245.10">
    <property type="entry name" value="SWIB/MDM2 domain"/>
    <property type="match status" value="1"/>
</dbReference>
<evidence type="ECO:0000256" key="8">
    <source>
        <dbReference type="ARBA" id="ARBA00030149"/>
    </source>
</evidence>
<evidence type="ECO:0000259" key="13">
    <source>
        <dbReference type="PROSITE" id="PS50199"/>
    </source>
</evidence>
<evidence type="ECO:0000256" key="6">
    <source>
        <dbReference type="ARBA" id="ARBA00022833"/>
    </source>
</evidence>
<dbReference type="InterPro" id="IPR036443">
    <property type="entry name" value="Znf_RanBP2_sf"/>
</dbReference>
<proteinExistence type="inferred from homology"/>
<dbReference type="InterPro" id="IPR003121">
    <property type="entry name" value="SWIB_MDM2_domain"/>
</dbReference>
<feature type="region of interest" description="Disordered" evidence="12">
    <location>
        <begin position="141"/>
        <end position="181"/>
    </location>
</feature>
<sequence>MPAQEPQREDKRTSSYEDGRPRTATPIGPDRSGTAPGETGATDPIERVQSPQTINGQARGVSPPRILSRDVGLAELSPDHPKVMHFLGQYIMVKQLYDKRQQHIVHCGADELGKLLGITTFSVKDPSPLYQMLKKNLHRISGTDAAQSPSSDQTQDTGGLERQKLEESKNEELSDIGVIPSSRNPLVEASRTDCERRPTVKRSTAVTSPLCFTAGAQSVREADGEGRDRHRNVYLVCPVGGSIKYCSAQALGPSDLSRILRTAVLCSVLNRADKVSLRRSVKTRGGRHRKKIGGPRLRHPSDPTAAGPPLDNKNPALLKQDELDLSFEEWDIAGLPWWFLGNLRTNYCPLGNGSTDIPSNQDIDTALVSDTTDDLWFLNDSRSDQINVEVKVESLESQDSEGEDVRDGEGKKVIELTIYGDDLEDTQSLSDDTDTEITSEDCWQCTSCHKFNSPAKRYCFRCWALRKDWYADCPPLTHTLSTPTLPAKANSLEMNNGIDIPDCRRTLSAPMVRVRSSDNKFQVPFLEPLDLASNVRTLSDSSELLLASEEASLDSTRPLLESCKLCHRRPRNGNVVHGRTAHLVTCFRCARNLKKTRKGCPVCQKPIQMVVKTYMA</sequence>
<dbReference type="InterPro" id="IPR015458">
    <property type="entry name" value="MDM4"/>
</dbReference>
<feature type="compositionally biased region" description="Basic residues" evidence="12">
    <location>
        <begin position="279"/>
        <end position="298"/>
    </location>
</feature>
<feature type="domain" description="DM2" evidence="14">
    <location>
        <begin position="56"/>
        <end position="139"/>
    </location>
</feature>
<dbReference type="PIRSF" id="PIRSF500699">
    <property type="entry name" value="MDM4"/>
    <property type="match status" value="1"/>
</dbReference>
<evidence type="ECO:0000256" key="1">
    <source>
        <dbReference type="ARBA" id="ARBA00004123"/>
    </source>
</evidence>
<protein>
    <recommendedName>
        <fullName evidence="3">Protein Mdm4</fullName>
    </recommendedName>
    <alternativeName>
        <fullName evidence="10">Double minute 4 protein</fullName>
    </alternativeName>
    <alternativeName>
        <fullName evidence="9">Mdm2-like p53-binding protein</fullName>
    </alternativeName>
    <alternativeName>
        <fullName evidence="8">p53-binding protein Mdm4</fullName>
    </alternativeName>
</protein>
<dbReference type="Pfam" id="PF13920">
    <property type="entry name" value="zf-C3HC4_3"/>
    <property type="match status" value="1"/>
</dbReference>
<comment type="similarity">
    <text evidence="2">Belongs to the MDM2/MDM4 family.</text>
</comment>
<evidence type="ECO:0000256" key="9">
    <source>
        <dbReference type="ARBA" id="ARBA00031309"/>
    </source>
</evidence>
<comment type="caution">
    <text evidence="15">The sequence shown here is derived from an EMBL/GenBank/DDBJ whole genome shotgun (WGS) entry which is preliminary data.</text>
</comment>
<dbReference type="Gene3D" id="3.30.40.10">
    <property type="entry name" value="Zinc/RING finger domain, C3HC4 (zinc finger)"/>
    <property type="match status" value="1"/>
</dbReference>
<dbReference type="PIRSF" id="PIRSF006748">
    <property type="entry name" value="p53_MDM_2/4"/>
    <property type="match status" value="1"/>
</dbReference>
<feature type="compositionally biased region" description="Polar residues" evidence="12">
    <location>
        <begin position="144"/>
        <end position="157"/>
    </location>
</feature>
<dbReference type="PROSITE" id="PS01358">
    <property type="entry name" value="ZF_RANBP2_1"/>
    <property type="match status" value="1"/>
</dbReference>
<feature type="domain" description="RanBP2-type" evidence="13">
    <location>
        <begin position="439"/>
        <end position="468"/>
    </location>
</feature>
<evidence type="ECO:0000313" key="16">
    <source>
        <dbReference type="Proteomes" id="UP001176940"/>
    </source>
</evidence>
<dbReference type="Proteomes" id="UP001176940">
    <property type="component" value="Unassembled WGS sequence"/>
</dbReference>
<evidence type="ECO:0000256" key="5">
    <source>
        <dbReference type="ARBA" id="ARBA00022771"/>
    </source>
</evidence>
<feature type="compositionally biased region" description="Basic and acidic residues" evidence="12">
    <location>
        <begin position="159"/>
        <end position="172"/>
    </location>
</feature>
<dbReference type="InterPro" id="IPR016495">
    <property type="entry name" value="p53_neg-reg_MDM_2/4"/>
</dbReference>
<dbReference type="CDD" id="cd16784">
    <property type="entry name" value="mRING-HC-C2H2C4_MDM4"/>
    <property type="match status" value="1"/>
</dbReference>